<keyword evidence="1" id="KW-0812">Transmembrane</keyword>
<reference evidence="2" key="1">
    <citation type="submission" date="2022-04" db="EMBL/GenBank/DDBJ databases">
        <title>Carnegiea gigantea Genome sequencing and assembly v2.</title>
        <authorList>
            <person name="Copetti D."/>
            <person name="Sanderson M.J."/>
            <person name="Burquez A."/>
            <person name="Wojciechowski M.F."/>
        </authorList>
    </citation>
    <scope>NUCLEOTIDE SEQUENCE</scope>
    <source>
        <strain evidence="2">SGP5-SGP5p</strain>
        <tissue evidence="2">Aerial part</tissue>
    </source>
</reference>
<name>A0A9Q1K0C0_9CARY</name>
<organism evidence="2 3">
    <name type="scientific">Carnegiea gigantea</name>
    <dbReference type="NCBI Taxonomy" id="171969"/>
    <lineage>
        <taxon>Eukaryota</taxon>
        <taxon>Viridiplantae</taxon>
        <taxon>Streptophyta</taxon>
        <taxon>Embryophyta</taxon>
        <taxon>Tracheophyta</taxon>
        <taxon>Spermatophyta</taxon>
        <taxon>Magnoliopsida</taxon>
        <taxon>eudicotyledons</taxon>
        <taxon>Gunneridae</taxon>
        <taxon>Pentapetalae</taxon>
        <taxon>Caryophyllales</taxon>
        <taxon>Cactineae</taxon>
        <taxon>Cactaceae</taxon>
        <taxon>Cactoideae</taxon>
        <taxon>Echinocereeae</taxon>
        <taxon>Carnegiea</taxon>
    </lineage>
</organism>
<feature type="transmembrane region" description="Helical" evidence="1">
    <location>
        <begin position="95"/>
        <end position="113"/>
    </location>
</feature>
<keyword evidence="3" id="KW-1185">Reference proteome</keyword>
<accession>A0A9Q1K0C0</accession>
<dbReference type="Gene3D" id="3.60.10.10">
    <property type="entry name" value="Endonuclease/exonuclease/phosphatase"/>
    <property type="match status" value="1"/>
</dbReference>
<protein>
    <submittedName>
        <fullName evidence="2">Uncharacterized protein</fullName>
    </submittedName>
</protein>
<evidence type="ECO:0000256" key="1">
    <source>
        <dbReference type="SAM" id="Phobius"/>
    </source>
</evidence>
<sequence length="204" mass="23748">MDNITTWNIGGLNGPNKQKDNKVGLLTLMETKVRQINFTKEKDAFQGWTHFVNYNTSDRGILWIMWLEHVFQVQILSSTTQLVHCMVKHIFSTKVILIIFYILMIELEGYQLLKMMFRISKIASVQQGCKIWSRKDAIILGPISKSLVIMLSRIDKVLVNGLWLSAHSNFEVIFLPDETSDHYLGLIKFFDIKDEPKPFNFFDM</sequence>
<dbReference type="EMBL" id="JAKOGI010000454">
    <property type="protein sequence ID" value="KAJ8434756.1"/>
    <property type="molecule type" value="Genomic_DNA"/>
</dbReference>
<comment type="caution">
    <text evidence="2">The sequence shown here is derived from an EMBL/GenBank/DDBJ whole genome shotgun (WGS) entry which is preliminary data.</text>
</comment>
<dbReference type="SUPFAM" id="SSF56219">
    <property type="entry name" value="DNase I-like"/>
    <property type="match status" value="1"/>
</dbReference>
<dbReference type="InterPro" id="IPR036691">
    <property type="entry name" value="Endo/exonu/phosph_ase_sf"/>
</dbReference>
<keyword evidence="1" id="KW-0472">Membrane</keyword>
<evidence type="ECO:0000313" key="3">
    <source>
        <dbReference type="Proteomes" id="UP001153076"/>
    </source>
</evidence>
<keyword evidence="1" id="KW-1133">Transmembrane helix</keyword>
<dbReference type="OrthoDB" id="1935929at2759"/>
<dbReference type="Proteomes" id="UP001153076">
    <property type="component" value="Unassembled WGS sequence"/>
</dbReference>
<dbReference type="AlphaFoldDB" id="A0A9Q1K0C0"/>
<evidence type="ECO:0000313" key="2">
    <source>
        <dbReference type="EMBL" id="KAJ8434756.1"/>
    </source>
</evidence>
<gene>
    <name evidence="2" type="ORF">Cgig2_019681</name>
</gene>
<proteinExistence type="predicted"/>